<dbReference type="PROSITE" id="PS51257">
    <property type="entry name" value="PROKAR_LIPOPROTEIN"/>
    <property type="match status" value="1"/>
</dbReference>
<feature type="compositionally biased region" description="Low complexity" evidence="1">
    <location>
        <begin position="29"/>
        <end position="83"/>
    </location>
</feature>
<name>A0ABV2WDY4_9ACTN</name>
<dbReference type="EMBL" id="JBEXZR010000037">
    <property type="protein sequence ID" value="MEU0711565.1"/>
    <property type="molecule type" value="Genomic_DNA"/>
</dbReference>
<evidence type="ECO:0000256" key="2">
    <source>
        <dbReference type="SAM" id="SignalP"/>
    </source>
</evidence>
<gene>
    <name evidence="4" type="ORF">ABZ508_29815</name>
</gene>
<evidence type="ECO:0000313" key="4">
    <source>
        <dbReference type="EMBL" id="MEU0711565.1"/>
    </source>
</evidence>
<dbReference type="InterPro" id="IPR025326">
    <property type="entry name" value="DUF4232"/>
</dbReference>
<evidence type="ECO:0000259" key="3">
    <source>
        <dbReference type="Pfam" id="PF14016"/>
    </source>
</evidence>
<sequence length="249" mass="23914">MRTFRTRTTAAAVTAVLAALSLTACQNDDASGAAGPSAPASAAATTTAPAPGGSAPGGASRTPATGAATGTSGTSGGTTARPPADGPGAGKGSTTGGAATKAPSEGAPVTEPCGADVKVTYTPVSRPLNHGLLTLTNTGSQPCAAYHAPLLRFDDGQAATPVNDSSRPQAVVTLSPGAAAYASITLAAADGSGSDGGTVGKLAVHFAPRSGEGSTDADPAVIALPSGTYTDTSATVTHWQSSMDDALMY</sequence>
<dbReference type="RefSeq" id="WP_359806229.1">
    <property type="nucleotide sequence ID" value="NZ_JBEXZQ010000018.1"/>
</dbReference>
<evidence type="ECO:0000256" key="1">
    <source>
        <dbReference type="SAM" id="MobiDB-lite"/>
    </source>
</evidence>
<dbReference type="Proteomes" id="UP001550378">
    <property type="component" value="Unassembled WGS sequence"/>
</dbReference>
<accession>A0ABV2WDY4</accession>
<dbReference type="Pfam" id="PF14016">
    <property type="entry name" value="DUF4232"/>
    <property type="match status" value="1"/>
</dbReference>
<keyword evidence="5" id="KW-1185">Reference proteome</keyword>
<reference evidence="4 5" key="1">
    <citation type="submission" date="2024-06" db="EMBL/GenBank/DDBJ databases">
        <title>The Natural Products Discovery Center: Release of the First 8490 Sequenced Strains for Exploring Actinobacteria Biosynthetic Diversity.</title>
        <authorList>
            <person name="Kalkreuter E."/>
            <person name="Kautsar S.A."/>
            <person name="Yang D."/>
            <person name="Bader C.D."/>
            <person name="Teijaro C.N."/>
            <person name="Fluegel L."/>
            <person name="Davis C.M."/>
            <person name="Simpson J.R."/>
            <person name="Lauterbach L."/>
            <person name="Steele A.D."/>
            <person name="Gui C."/>
            <person name="Meng S."/>
            <person name="Li G."/>
            <person name="Viehrig K."/>
            <person name="Ye F."/>
            <person name="Su P."/>
            <person name="Kiefer A.F."/>
            <person name="Nichols A."/>
            <person name="Cepeda A.J."/>
            <person name="Yan W."/>
            <person name="Fan B."/>
            <person name="Jiang Y."/>
            <person name="Adhikari A."/>
            <person name="Zheng C.-J."/>
            <person name="Schuster L."/>
            <person name="Cowan T.M."/>
            <person name="Smanski M.J."/>
            <person name="Chevrette M.G."/>
            <person name="De Carvalho L.P.S."/>
            <person name="Shen B."/>
        </authorList>
    </citation>
    <scope>NUCLEOTIDE SEQUENCE [LARGE SCALE GENOMIC DNA]</scope>
    <source>
        <strain evidence="4 5">NPDC006337</strain>
    </source>
</reference>
<organism evidence="4 5">
    <name type="scientific">Streptomyces lavendulocolor</name>
    <dbReference type="NCBI Taxonomy" id="67316"/>
    <lineage>
        <taxon>Bacteria</taxon>
        <taxon>Bacillati</taxon>
        <taxon>Actinomycetota</taxon>
        <taxon>Actinomycetes</taxon>
        <taxon>Kitasatosporales</taxon>
        <taxon>Streptomycetaceae</taxon>
        <taxon>Streptomyces</taxon>
    </lineage>
</organism>
<proteinExistence type="predicted"/>
<feature type="region of interest" description="Disordered" evidence="1">
    <location>
        <begin position="29"/>
        <end position="114"/>
    </location>
</feature>
<keyword evidence="2" id="KW-0732">Signal</keyword>
<evidence type="ECO:0000313" key="5">
    <source>
        <dbReference type="Proteomes" id="UP001550378"/>
    </source>
</evidence>
<protein>
    <submittedName>
        <fullName evidence="4">DUF4232 domain-containing protein</fullName>
    </submittedName>
</protein>
<comment type="caution">
    <text evidence="4">The sequence shown here is derived from an EMBL/GenBank/DDBJ whole genome shotgun (WGS) entry which is preliminary data.</text>
</comment>
<feature type="chain" id="PRO_5045295871" evidence="2">
    <location>
        <begin position="27"/>
        <end position="249"/>
    </location>
</feature>
<feature type="domain" description="DUF4232" evidence="3">
    <location>
        <begin position="115"/>
        <end position="240"/>
    </location>
</feature>
<feature type="signal peptide" evidence="2">
    <location>
        <begin position="1"/>
        <end position="26"/>
    </location>
</feature>